<gene>
    <name evidence="3" type="ORF">CcCBS67573_g09861</name>
</gene>
<dbReference type="Pfam" id="PF04752">
    <property type="entry name" value="ChaC"/>
    <property type="match status" value="1"/>
</dbReference>
<name>A0A507DLL1_9FUNG</name>
<proteinExistence type="predicted"/>
<dbReference type="PANTHER" id="PTHR12192:SF2">
    <property type="entry name" value="GLUTATHIONE-SPECIFIC GAMMA-GLUTAMYLCYCLOTRANSFERASE 2"/>
    <property type="match status" value="1"/>
</dbReference>
<accession>A0A507DLL1</accession>
<dbReference type="InterPro" id="IPR013024">
    <property type="entry name" value="GGCT-like"/>
</dbReference>
<dbReference type="STRING" id="246404.A0A507DLL1"/>
<reference evidence="3 4" key="1">
    <citation type="journal article" date="2019" name="Sci. Rep.">
        <title>Comparative genomics of chytrid fungi reveal insights into the obligate biotrophic and pathogenic lifestyle of Synchytrium endobioticum.</title>
        <authorList>
            <person name="van de Vossenberg B.T.L.H."/>
            <person name="Warris S."/>
            <person name="Nguyen H.D.T."/>
            <person name="van Gent-Pelzer M.P.E."/>
            <person name="Joly D.L."/>
            <person name="van de Geest H.C."/>
            <person name="Bonants P.J.M."/>
            <person name="Smith D.S."/>
            <person name="Levesque C.A."/>
            <person name="van der Lee T.A.J."/>
        </authorList>
    </citation>
    <scope>NUCLEOTIDE SEQUENCE [LARGE SCALE GENOMIC DNA]</scope>
    <source>
        <strain evidence="3 4">CBS 675.73</strain>
    </source>
</reference>
<dbReference type="GO" id="GO:0006751">
    <property type="term" value="P:glutathione catabolic process"/>
    <property type="evidence" value="ECO:0007669"/>
    <property type="project" value="InterPro"/>
</dbReference>
<organism evidence="3 4">
    <name type="scientific">Chytriomyces confervae</name>
    <dbReference type="NCBI Taxonomy" id="246404"/>
    <lineage>
        <taxon>Eukaryota</taxon>
        <taxon>Fungi</taxon>
        <taxon>Fungi incertae sedis</taxon>
        <taxon>Chytridiomycota</taxon>
        <taxon>Chytridiomycota incertae sedis</taxon>
        <taxon>Chytridiomycetes</taxon>
        <taxon>Chytridiales</taxon>
        <taxon>Chytriomycetaceae</taxon>
        <taxon>Chytriomyces</taxon>
    </lineage>
</organism>
<dbReference type="Proteomes" id="UP000320333">
    <property type="component" value="Unassembled WGS sequence"/>
</dbReference>
<evidence type="ECO:0000256" key="1">
    <source>
        <dbReference type="ARBA" id="ARBA00012344"/>
    </source>
</evidence>
<dbReference type="PANTHER" id="PTHR12192">
    <property type="entry name" value="CATION TRANSPORT PROTEIN CHAC-RELATED"/>
    <property type="match status" value="1"/>
</dbReference>
<keyword evidence="2" id="KW-0456">Lyase</keyword>
<dbReference type="CDD" id="cd06661">
    <property type="entry name" value="GGCT_like"/>
    <property type="match status" value="1"/>
</dbReference>
<dbReference type="EMBL" id="QEAP01001031">
    <property type="protein sequence ID" value="TPX52503.1"/>
    <property type="molecule type" value="Genomic_DNA"/>
</dbReference>
<comment type="caution">
    <text evidence="3">The sequence shown here is derived from an EMBL/GenBank/DDBJ whole genome shotgun (WGS) entry which is preliminary data.</text>
</comment>
<dbReference type="SUPFAM" id="SSF110857">
    <property type="entry name" value="Gamma-glutamyl cyclotransferase-like"/>
    <property type="match status" value="1"/>
</dbReference>
<dbReference type="Gene3D" id="3.10.490.10">
    <property type="entry name" value="Gamma-glutamyl cyclotransferase-like"/>
    <property type="match status" value="1"/>
</dbReference>
<dbReference type="GO" id="GO:0061928">
    <property type="term" value="F:glutathione specific gamma-glutamylcyclotransferase activity"/>
    <property type="evidence" value="ECO:0007669"/>
    <property type="project" value="UniProtKB-EC"/>
</dbReference>
<dbReference type="InterPro" id="IPR036568">
    <property type="entry name" value="GGCT-like_sf"/>
</dbReference>
<dbReference type="OrthoDB" id="1933483at2759"/>
<evidence type="ECO:0000313" key="4">
    <source>
        <dbReference type="Proteomes" id="UP000320333"/>
    </source>
</evidence>
<evidence type="ECO:0000313" key="3">
    <source>
        <dbReference type="EMBL" id="TPX52503.1"/>
    </source>
</evidence>
<evidence type="ECO:0000256" key="2">
    <source>
        <dbReference type="ARBA" id="ARBA00023239"/>
    </source>
</evidence>
<protein>
    <recommendedName>
        <fullName evidence="1">glutathione-specific gamma-glutamylcyclotransferase</fullName>
        <ecNumber evidence="1">4.3.2.7</ecNumber>
    </recommendedName>
</protein>
<keyword evidence="4" id="KW-1185">Reference proteome</keyword>
<dbReference type="GO" id="GO:0005737">
    <property type="term" value="C:cytoplasm"/>
    <property type="evidence" value="ECO:0007669"/>
    <property type="project" value="TreeGrafter"/>
</dbReference>
<dbReference type="InterPro" id="IPR006840">
    <property type="entry name" value="ChaC"/>
</dbReference>
<dbReference type="AlphaFoldDB" id="A0A507DLL1"/>
<dbReference type="EC" id="4.3.2.7" evidence="1"/>
<sequence>MQIEAPRTQIPDGQDVWVFGYGSLVWKVDFTYERRVVGYVEGFHRRFWQGSHDHRGTSTSPGRVVTLVASNEYREKFGNVSEGDRCWGVAYLIHRDTARDVFGHLDHREKNGYSSEVVDVFGSDGSTLCSAAVYIATTENPAFLGPASTADIAHTLVHSVGPSGRNIDYFINLCHAVGIISANHADEHLVELEAAVRRLAGVDGVVIHDFEESARMDLQCLVDAGVLGLLSPPVPEQ</sequence>